<evidence type="ECO:0000313" key="5">
    <source>
        <dbReference type="EMBL" id="GJS75404.1"/>
    </source>
</evidence>
<comment type="caution">
    <text evidence="5">The sequence shown here is derived from an EMBL/GenBank/DDBJ whole genome shotgun (WGS) entry which is preliminary data.</text>
</comment>
<dbReference type="EMBL" id="BQNB010010301">
    <property type="protein sequence ID" value="GJS75404.1"/>
    <property type="molecule type" value="Genomic_DNA"/>
</dbReference>
<name>A0ABQ4YCF4_9ASTR</name>
<protein>
    <submittedName>
        <fullName evidence="5">Retrovirus-related pol polyprotein from transposon TNT 1-94</fullName>
    </submittedName>
</protein>
<dbReference type="PROSITE" id="PS50994">
    <property type="entry name" value="INTEGRASE"/>
    <property type="match status" value="1"/>
</dbReference>
<dbReference type="PANTHER" id="PTHR42648">
    <property type="entry name" value="TRANSPOSASE, PUTATIVE-RELATED"/>
    <property type="match status" value="1"/>
</dbReference>
<evidence type="ECO:0000256" key="3">
    <source>
        <dbReference type="SAM" id="MobiDB-lite"/>
    </source>
</evidence>
<dbReference type="Gene3D" id="3.30.420.10">
    <property type="entry name" value="Ribonuclease H-like superfamily/Ribonuclease H"/>
    <property type="match status" value="1"/>
</dbReference>
<reference evidence="5" key="1">
    <citation type="journal article" date="2022" name="Int. J. Mol. Sci.">
        <title>Draft Genome of Tanacetum Coccineum: Genomic Comparison of Closely Related Tanacetum-Family Plants.</title>
        <authorList>
            <person name="Yamashiro T."/>
            <person name="Shiraishi A."/>
            <person name="Nakayama K."/>
            <person name="Satake H."/>
        </authorList>
    </citation>
    <scope>NUCLEOTIDE SEQUENCE</scope>
</reference>
<feature type="compositionally biased region" description="Polar residues" evidence="3">
    <location>
        <begin position="236"/>
        <end position="265"/>
    </location>
</feature>
<dbReference type="InterPro" id="IPR025724">
    <property type="entry name" value="GAG-pre-integrase_dom"/>
</dbReference>
<dbReference type="InterPro" id="IPR012337">
    <property type="entry name" value="RNaseH-like_sf"/>
</dbReference>
<proteinExistence type="predicted"/>
<organism evidence="5 6">
    <name type="scientific">Tanacetum coccineum</name>
    <dbReference type="NCBI Taxonomy" id="301880"/>
    <lineage>
        <taxon>Eukaryota</taxon>
        <taxon>Viridiplantae</taxon>
        <taxon>Streptophyta</taxon>
        <taxon>Embryophyta</taxon>
        <taxon>Tracheophyta</taxon>
        <taxon>Spermatophyta</taxon>
        <taxon>Magnoliopsida</taxon>
        <taxon>eudicotyledons</taxon>
        <taxon>Gunneridae</taxon>
        <taxon>Pentapetalae</taxon>
        <taxon>asterids</taxon>
        <taxon>campanulids</taxon>
        <taxon>Asterales</taxon>
        <taxon>Asteraceae</taxon>
        <taxon>Asteroideae</taxon>
        <taxon>Anthemideae</taxon>
        <taxon>Anthemidinae</taxon>
        <taxon>Tanacetum</taxon>
    </lineage>
</organism>
<evidence type="ECO:0000256" key="1">
    <source>
        <dbReference type="ARBA" id="ARBA00022723"/>
    </source>
</evidence>
<keyword evidence="2" id="KW-0378">Hydrolase</keyword>
<keyword evidence="1" id="KW-0479">Metal-binding</keyword>
<feature type="region of interest" description="Disordered" evidence="3">
    <location>
        <begin position="233"/>
        <end position="265"/>
    </location>
</feature>
<dbReference type="Proteomes" id="UP001151760">
    <property type="component" value="Unassembled WGS sequence"/>
</dbReference>
<feature type="domain" description="Integrase catalytic" evidence="4">
    <location>
        <begin position="513"/>
        <end position="634"/>
    </location>
</feature>
<sequence>MCTYLRSLNKVDNCGKCKSLDIVLLDLQESNKSLCELRKCFAKLKEYNITLDIAFQNHKEQMILNVPETKNKQFFVKTINNQSVEINDLKVQLQDKLHVINELKHILAQKTQSELLVIDSGIQKIEDENVSLAFQIYENNKLRAQLKGKLSESQMNHNGTSVNTKLFRPSTSGTKLYSVTPLHKSKELLEEARALKPLDEHIGHASKFDERIQELYTIETITKEHAVKQNTRKTDNTMLPSTGRVSSTNASGSKPRSNTKNDMISQPLNYNVNVKNVALSKNSDTISLSCNQCLFSANHDACVVQYLKKMKTMSPSSSHDTSTIVVPPRHILTTTVILVDVSCPKLTIMGYRDLQMGNILISRVYYVEGLGHNLFSVGQFCDSDLEVAFRKHTCFVWNLEAVDLLLGSRGSNLYTILMADMMKSSICLLSKSSKTKSWLWHRRLSHLNFGTINHLAKQGLVKGLPKLKYTKDHLCSACQMGKSKKESHPYKPEPSTNEKLQMLHMDLCRSMRSKDEALEIIIKFLKQAQVSLNATVRYLRTNNDTEFLNHTLRKYTEDVGITHHTSTARTPQQNGVVKRRNRTLIEAARTMLIFSKSPLFLWAEVVATACYTQNRSLIHTCYNKTPYELLRDRKPELKYLHVFGALCYPTNDFEDLGKLQSKADIGIFIGYSPSKKAYQIYNKRTRQIMETWNEDGVDFEESFAPVARIEAIRIFLAYAVHKNMVVFQMDEKRAFLNGILKEEVYVSQPEGFVNQDHLNHVFRLKKALYGLKQAPHACPRGIFINQSKYALEMLKKYSLDQCDVVDILMVGQSKLDEDPNGTPVVIEEWTKHITVRYHSIKEQVQNDVVELYFLKTNYQLADIFTKALARECFEFQINRLGMQSITPEELKRLGESDEE</sequence>
<evidence type="ECO:0000259" key="4">
    <source>
        <dbReference type="PROSITE" id="PS50994"/>
    </source>
</evidence>
<gene>
    <name evidence="5" type="ORF">Tco_0725285</name>
</gene>
<accession>A0ABQ4YCF4</accession>
<dbReference type="InterPro" id="IPR013103">
    <property type="entry name" value="RVT_2"/>
</dbReference>
<keyword evidence="6" id="KW-1185">Reference proteome</keyword>
<dbReference type="InterPro" id="IPR001584">
    <property type="entry name" value="Integrase_cat-core"/>
</dbReference>
<dbReference type="PANTHER" id="PTHR42648:SF18">
    <property type="entry name" value="RETROTRANSPOSON, UNCLASSIFIED-LIKE PROTEIN"/>
    <property type="match status" value="1"/>
</dbReference>
<evidence type="ECO:0000313" key="6">
    <source>
        <dbReference type="Proteomes" id="UP001151760"/>
    </source>
</evidence>
<dbReference type="InterPro" id="IPR036397">
    <property type="entry name" value="RNaseH_sf"/>
</dbReference>
<dbReference type="SUPFAM" id="SSF53098">
    <property type="entry name" value="Ribonuclease H-like"/>
    <property type="match status" value="1"/>
</dbReference>
<evidence type="ECO:0000256" key="2">
    <source>
        <dbReference type="ARBA" id="ARBA00022801"/>
    </source>
</evidence>
<dbReference type="Pfam" id="PF13976">
    <property type="entry name" value="gag_pre-integrs"/>
    <property type="match status" value="1"/>
</dbReference>
<reference evidence="5" key="2">
    <citation type="submission" date="2022-01" db="EMBL/GenBank/DDBJ databases">
        <authorList>
            <person name="Yamashiro T."/>
            <person name="Shiraishi A."/>
            <person name="Satake H."/>
            <person name="Nakayama K."/>
        </authorList>
    </citation>
    <scope>NUCLEOTIDE SEQUENCE</scope>
</reference>
<dbReference type="InterPro" id="IPR039537">
    <property type="entry name" value="Retrotran_Ty1/copia-like"/>
</dbReference>
<dbReference type="Pfam" id="PF07727">
    <property type="entry name" value="RVT_2"/>
    <property type="match status" value="1"/>
</dbReference>